<reference evidence="1 2" key="1">
    <citation type="submission" date="2021-01" db="EMBL/GenBank/DDBJ databases">
        <title>Genome sequencing of Joostella atrarenae M1-2 (= KCTC 23194).</title>
        <authorList>
            <person name="Zakaria M.R."/>
            <person name="Lam M.Q."/>
            <person name="Chong C.S."/>
        </authorList>
    </citation>
    <scope>NUCLEOTIDE SEQUENCE [LARGE SCALE GENOMIC DNA]</scope>
    <source>
        <strain evidence="1 2">M1-2</strain>
    </source>
</reference>
<sequence length="328" mass="38368">MKNLYIIGNGFDMYHGLDTKYQSFAKFLSKENNEIYELILTYYGLPDISENPISDDDYNLWSTFELALADLDYEQVLEDKSDYAANPGSPDFKDREWHAYQIEMELIIEKLTNGLISVFNSFILNVEFPESISDYQIDIETNSVFLNFNYTNTLERYYEVSEGNICYIHNKVKEDKSEIILGHGTDPENFIEEKEVPPSGLSDEEIQQWEEHMADQFDLSYEDAKREILSYYTHAFKNTQTAIDKNIDFFNSLENVENIYVLGHSMSEVDIKYFEKIVSISKGKPNWIVSYHREVEKEKYLKILADLGIEKNKVHQIKIENLKGKASR</sequence>
<comment type="caution">
    <text evidence="1">The sequence shown here is derived from an EMBL/GenBank/DDBJ whole genome shotgun (WGS) entry which is preliminary data.</text>
</comment>
<accession>A0ABS9J7N1</accession>
<dbReference type="Pfam" id="PF14253">
    <property type="entry name" value="AbiH"/>
    <property type="match status" value="1"/>
</dbReference>
<proteinExistence type="predicted"/>
<dbReference type="RefSeq" id="WP_262911787.1">
    <property type="nucleotide sequence ID" value="NZ_JAETXX010000019.1"/>
</dbReference>
<dbReference type="Proteomes" id="UP000829517">
    <property type="component" value="Unassembled WGS sequence"/>
</dbReference>
<organism evidence="1 2">
    <name type="scientific">Joostella atrarenae</name>
    <dbReference type="NCBI Taxonomy" id="679257"/>
    <lineage>
        <taxon>Bacteria</taxon>
        <taxon>Pseudomonadati</taxon>
        <taxon>Bacteroidota</taxon>
        <taxon>Flavobacteriia</taxon>
        <taxon>Flavobacteriales</taxon>
        <taxon>Flavobacteriaceae</taxon>
        <taxon>Joostella</taxon>
    </lineage>
</organism>
<keyword evidence="2" id="KW-1185">Reference proteome</keyword>
<name>A0ABS9J7N1_9FLAO</name>
<dbReference type="EMBL" id="JAETXX010000019">
    <property type="protein sequence ID" value="MCF8716434.1"/>
    <property type="molecule type" value="Genomic_DNA"/>
</dbReference>
<evidence type="ECO:0000313" key="1">
    <source>
        <dbReference type="EMBL" id="MCF8716434.1"/>
    </source>
</evidence>
<dbReference type="InterPro" id="IPR025935">
    <property type="entry name" value="AbiH"/>
</dbReference>
<gene>
    <name evidence="1" type="ORF">JM658_16525</name>
</gene>
<protein>
    <submittedName>
        <fullName evidence="1">Bacteriophage abortive infection AbiH family protein</fullName>
    </submittedName>
</protein>
<evidence type="ECO:0000313" key="2">
    <source>
        <dbReference type="Proteomes" id="UP000829517"/>
    </source>
</evidence>